<feature type="transmembrane region" description="Helical" evidence="7">
    <location>
        <begin position="33"/>
        <end position="52"/>
    </location>
</feature>
<gene>
    <name evidence="11" type="primary">LOC101861945</name>
</gene>
<keyword evidence="3 7" id="KW-0812">Transmembrane</keyword>
<sequence>MQRMNVVNRKNALKVVKELDAFPKVPDSYQETSAAGGGLSIITFVVIGILVISEVSYYTSTDLEFDYEVDTNFSRKVKLNLDITVAMKCHHLGADVLDQTGQDVLGYGHLQQEPAYWELSPKQKDYQQFVQQVNDYFQEDYHAIQHVLWRMGNPTFAGGMPEREGPKPSTAADACRIYGSLEVNKVAGNFHITAGKSVPVIPRGHAHLAMMMDLSDYNFTHRIDHFSFGDKVAGVIYPLDGSEMFTTYNYHNFQYFMQVVPTEVRTYKTNMDTYQFAVTEKNRAINHSAGSHGNPGIFVKYDLTPMMIRVTEVHRPYWQFLVRLCGIIGGVFSVSGMLNGLVQILMDAVCCRLKWGNYKTQKYDEAVSSLPADPLSQTTSPLLSTEPPEEIFGSATLSDNRPTPVPTPQTPNLSVLHQQ</sequence>
<feature type="domain" description="Endoplasmic reticulum vesicle transporter N-terminal" evidence="9">
    <location>
        <begin position="16"/>
        <end position="103"/>
    </location>
</feature>
<dbReference type="RefSeq" id="XP_005096717.1">
    <property type="nucleotide sequence ID" value="XM_005096660.3"/>
</dbReference>
<comment type="similarity">
    <text evidence="2">Belongs to the ERGIC family.</text>
</comment>
<evidence type="ECO:0000256" key="1">
    <source>
        <dbReference type="ARBA" id="ARBA00004457"/>
    </source>
</evidence>
<evidence type="ECO:0000256" key="7">
    <source>
        <dbReference type="SAM" id="Phobius"/>
    </source>
</evidence>
<reference evidence="11" key="1">
    <citation type="submission" date="2025-08" db="UniProtKB">
        <authorList>
            <consortium name="RefSeq"/>
        </authorList>
    </citation>
    <scope>IDENTIFICATION</scope>
</reference>
<feature type="domain" description="Endoplasmic reticulum vesicle transporter C-terminal" evidence="8">
    <location>
        <begin position="171"/>
        <end position="338"/>
    </location>
</feature>
<dbReference type="Proteomes" id="UP000694888">
    <property type="component" value="Unplaced"/>
</dbReference>
<proteinExistence type="inferred from homology"/>
<protein>
    <submittedName>
        <fullName evidence="11">Endoplasmic reticulum-Golgi intermediate compartment protein 2</fullName>
    </submittedName>
</protein>
<dbReference type="Pfam" id="PF13850">
    <property type="entry name" value="ERGIC_N"/>
    <property type="match status" value="1"/>
</dbReference>
<evidence type="ECO:0000256" key="3">
    <source>
        <dbReference type="ARBA" id="ARBA00022692"/>
    </source>
</evidence>
<keyword evidence="4 7" id="KW-1133">Transmembrane helix</keyword>
<evidence type="ECO:0000256" key="6">
    <source>
        <dbReference type="SAM" id="MobiDB-lite"/>
    </source>
</evidence>
<dbReference type="InterPro" id="IPR045888">
    <property type="entry name" value="Erv"/>
</dbReference>
<feature type="compositionally biased region" description="Polar residues" evidence="6">
    <location>
        <begin position="410"/>
        <end position="419"/>
    </location>
</feature>
<dbReference type="Pfam" id="PF07970">
    <property type="entry name" value="COPIIcoated_ERV"/>
    <property type="match status" value="1"/>
</dbReference>
<keyword evidence="10" id="KW-1185">Reference proteome</keyword>
<evidence type="ECO:0000313" key="11">
    <source>
        <dbReference type="RefSeq" id="XP_005096717.1"/>
    </source>
</evidence>
<dbReference type="InterPro" id="IPR039542">
    <property type="entry name" value="Erv_N"/>
</dbReference>
<evidence type="ECO:0000256" key="2">
    <source>
        <dbReference type="ARBA" id="ARBA00005648"/>
    </source>
</evidence>
<comment type="subcellular location">
    <subcellularLocation>
        <location evidence="1">Endoplasmic reticulum-Golgi intermediate compartment membrane</location>
        <topology evidence="1">Multi-pass membrane protein</topology>
    </subcellularLocation>
</comment>
<feature type="region of interest" description="Disordered" evidence="6">
    <location>
        <begin position="370"/>
        <end position="419"/>
    </location>
</feature>
<dbReference type="PANTHER" id="PTHR10984:SF30">
    <property type="entry name" value="ENDOPLASMIC RETICULUM-GOLGI INTERMEDIATE COMPARTMENT PROTEIN 2"/>
    <property type="match status" value="1"/>
</dbReference>
<dbReference type="InterPro" id="IPR012936">
    <property type="entry name" value="Erv_C"/>
</dbReference>
<keyword evidence="5 7" id="KW-0472">Membrane</keyword>
<accession>A0ABM0JLV1</accession>
<evidence type="ECO:0000313" key="10">
    <source>
        <dbReference type="Proteomes" id="UP000694888"/>
    </source>
</evidence>
<dbReference type="PANTHER" id="PTHR10984">
    <property type="entry name" value="ENDOPLASMIC RETICULUM-GOLGI INTERMEDIATE COMPARTMENT PROTEIN"/>
    <property type="match status" value="1"/>
</dbReference>
<name>A0ABM0JLV1_APLCA</name>
<evidence type="ECO:0000259" key="9">
    <source>
        <dbReference type="Pfam" id="PF13850"/>
    </source>
</evidence>
<evidence type="ECO:0000256" key="4">
    <source>
        <dbReference type="ARBA" id="ARBA00022989"/>
    </source>
</evidence>
<dbReference type="GeneID" id="101861945"/>
<organism evidence="10 11">
    <name type="scientific">Aplysia californica</name>
    <name type="common">California sea hare</name>
    <dbReference type="NCBI Taxonomy" id="6500"/>
    <lineage>
        <taxon>Eukaryota</taxon>
        <taxon>Metazoa</taxon>
        <taxon>Spiralia</taxon>
        <taxon>Lophotrochozoa</taxon>
        <taxon>Mollusca</taxon>
        <taxon>Gastropoda</taxon>
        <taxon>Heterobranchia</taxon>
        <taxon>Euthyneura</taxon>
        <taxon>Tectipleura</taxon>
        <taxon>Aplysiida</taxon>
        <taxon>Aplysioidea</taxon>
        <taxon>Aplysiidae</taxon>
        <taxon>Aplysia</taxon>
    </lineage>
</organism>
<evidence type="ECO:0000259" key="8">
    <source>
        <dbReference type="Pfam" id="PF07970"/>
    </source>
</evidence>
<evidence type="ECO:0000256" key="5">
    <source>
        <dbReference type="ARBA" id="ARBA00023136"/>
    </source>
</evidence>